<gene>
    <name evidence="1" type="ORF">BS47DRAFT_1389351</name>
</gene>
<reference evidence="1" key="1">
    <citation type="journal article" date="2020" name="Nat. Commun.">
        <title>Large-scale genome sequencing of mycorrhizal fungi provides insights into the early evolution of symbiotic traits.</title>
        <authorList>
            <person name="Miyauchi S."/>
            <person name="Kiss E."/>
            <person name="Kuo A."/>
            <person name="Drula E."/>
            <person name="Kohler A."/>
            <person name="Sanchez-Garcia M."/>
            <person name="Morin E."/>
            <person name="Andreopoulos B."/>
            <person name="Barry K.W."/>
            <person name="Bonito G."/>
            <person name="Buee M."/>
            <person name="Carver A."/>
            <person name="Chen C."/>
            <person name="Cichocki N."/>
            <person name="Clum A."/>
            <person name="Culley D."/>
            <person name="Crous P.W."/>
            <person name="Fauchery L."/>
            <person name="Girlanda M."/>
            <person name="Hayes R.D."/>
            <person name="Keri Z."/>
            <person name="LaButti K."/>
            <person name="Lipzen A."/>
            <person name="Lombard V."/>
            <person name="Magnuson J."/>
            <person name="Maillard F."/>
            <person name="Murat C."/>
            <person name="Nolan M."/>
            <person name="Ohm R.A."/>
            <person name="Pangilinan J."/>
            <person name="Pereira M.F."/>
            <person name="Perotto S."/>
            <person name="Peter M."/>
            <person name="Pfister S."/>
            <person name="Riley R."/>
            <person name="Sitrit Y."/>
            <person name="Stielow J.B."/>
            <person name="Szollosi G."/>
            <person name="Zifcakova L."/>
            <person name="Stursova M."/>
            <person name="Spatafora J.W."/>
            <person name="Tedersoo L."/>
            <person name="Vaario L.M."/>
            <person name="Yamada A."/>
            <person name="Yan M."/>
            <person name="Wang P."/>
            <person name="Xu J."/>
            <person name="Bruns T."/>
            <person name="Baldrian P."/>
            <person name="Vilgalys R."/>
            <person name="Dunand C."/>
            <person name="Henrissat B."/>
            <person name="Grigoriev I.V."/>
            <person name="Hibbett D."/>
            <person name="Nagy L.G."/>
            <person name="Martin F.M."/>
        </authorList>
    </citation>
    <scope>NUCLEOTIDE SEQUENCE</scope>
    <source>
        <strain evidence="1">UP504</strain>
    </source>
</reference>
<organism evidence="1 2">
    <name type="scientific">Hydnum rufescens UP504</name>
    <dbReference type="NCBI Taxonomy" id="1448309"/>
    <lineage>
        <taxon>Eukaryota</taxon>
        <taxon>Fungi</taxon>
        <taxon>Dikarya</taxon>
        <taxon>Basidiomycota</taxon>
        <taxon>Agaricomycotina</taxon>
        <taxon>Agaricomycetes</taxon>
        <taxon>Cantharellales</taxon>
        <taxon>Hydnaceae</taxon>
        <taxon>Hydnum</taxon>
    </lineage>
</organism>
<dbReference type="EMBL" id="MU128928">
    <property type="protein sequence ID" value="KAF9517896.1"/>
    <property type="molecule type" value="Genomic_DNA"/>
</dbReference>
<evidence type="ECO:0000313" key="1">
    <source>
        <dbReference type="EMBL" id="KAF9517896.1"/>
    </source>
</evidence>
<dbReference type="AlphaFoldDB" id="A0A9P6DWX2"/>
<proteinExistence type="predicted"/>
<accession>A0A9P6DWX2</accession>
<comment type="caution">
    <text evidence="1">The sequence shown here is derived from an EMBL/GenBank/DDBJ whole genome shotgun (WGS) entry which is preliminary data.</text>
</comment>
<dbReference type="Proteomes" id="UP000886523">
    <property type="component" value="Unassembled WGS sequence"/>
</dbReference>
<evidence type="ECO:0000313" key="2">
    <source>
        <dbReference type="Proteomes" id="UP000886523"/>
    </source>
</evidence>
<keyword evidence="2" id="KW-1185">Reference proteome</keyword>
<name>A0A9P6DWX2_9AGAM</name>
<sequence>MNFITTLANLTNFPMSLNLMNLVASLANLTNFITSCEACALHQHLGGDC</sequence>
<protein>
    <submittedName>
        <fullName evidence="1">Uncharacterized protein</fullName>
    </submittedName>
</protein>